<sequence length="295" mass="33209">MAPLPLFPLPLSSNGPPIGYGWEGRDMSALSTTTAFNTGIDQRDIFLGERRCIVCGERGNIVLQHCHIIMDSEPEIWSDLKARGWIPSQAKALPRHEPRDGLLMCRNHHAWFDAYAFFIRFIPDMQKFVFVNYSNHSALAAFHGKAVALDIKDRYAPFPSLFIIHEMRVRGFNPFQPTDPDIDGASWQDWVYSDRVLDNSSGSLKRDNPPNDERTNDNSLSTQSQLQFKPTMTSAGRTSSGGRRMVLNEDVIADILTATRASPSWKACQVEGTSWTGTAEDNIQKYFRVVGGQER</sequence>
<dbReference type="AlphaFoldDB" id="A0A409VNT4"/>
<evidence type="ECO:0000256" key="1">
    <source>
        <dbReference type="SAM" id="MobiDB-lite"/>
    </source>
</evidence>
<comment type="caution">
    <text evidence="3">The sequence shown here is derived from an EMBL/GenBank/DDBJ whole genome shotgun (WGS) entry which is preliminary data.</text>
</comment>
<feature type="compositionally biased region" description="Basic and acidic residues" evidence="1">
    <location>
        <begin position="204"/>
        <end position="216"/>
    </location>
</feature>
<dbReference type="EMBL" id="NHYE01005605">
    <property type="protein sequence ID" value="PPQ67945.1"/>
    <property type="molecule type" value="Genomic_DNA"/>
</dbReference>
<protein>
    <recommendedName>
        <fullName evidence="2">HNH nuclease domain-containing protein</fullName>
    </recommendedName>
</protein>
<dbReference type="OrthoDB" id="2124139at2759"/>
<dbReference type="Proteomes" id="UP000284706">
    <property type="component" value="Unassembled WGS sequence"/>
</dbReference>
<evidence type="ECO:0000313" key="3">
    <source>
        <dbReference type="EMBL" id="PPQ67945.1"/>
    </source>
</evidence>
<evidence type="ECO:0000259" key="2">
    <source>
        <dbReference type="Pfam" id="PF13391"/>
    </source>
</evidence>
<evidence type="ECO:0000313" key="4">
    <source>
        <dbReference type="Proteomes" id="UP000284706"/>
    </source>
</evidence>
<reference evidence="3 4" key="1">
    <citation type="journal article" date="2018" name="Evol. Lett.">
        <title>Horizontal gene cluster transfer increased hallucinogenic mushroom diversity.</title>
        <authorList>
            <person name="Reynolds H.T."/>
            <person name="Vijayakumar V."/>
            <person name="Gluck-Thaler E."/>
            <person name="Korotkin H.B."/>
            <person name="Matheny P.B."/>
            <person name="Slot J.C."/>
        </authorList>
    </citation>
    <scope>NUCLEOTIDE SEQUENCE [LARGE SCALE GENOMIC DNA]</scope>
    <source>
        <strain evidence="3 4">SRW20</strain>
    </source>
</reference>
<feature type="domain" description="HNH nuclease" evidence="2">
    <location>
        <begin position="52"/>
        <end position="119"/>
    </location>
</feature>
<dbReference type="Pfam" id="PF13391">
    <property type="entry name" value="HNH_2"/>
    <property type="match status" value="1"/>
</dbReference>
<feature type="region of interest" description="Disordered" evidence="1">
    <location>
        <begin position="201"/>
        <end position="243"/>
    </location>
</feature>
<dbReference type="InterPro" id="IPR003615">
    <property type="entry name" value="HNH_nuc"/>
</dbReference>
<gene>
    <name evidence="3" type="ORF">CVT26_005825</name>
</gene>
<keyword evidence="4" id="KW-1185">Reference proteome</keyword>
<dbReference type="InParanoid" id="A0A409VNT4"/>
<accession>A0A409VNT4</accession>
<organism evidence="3 4">
    <name type="scientific">Gymnopilus dilepis</name>
    <dbReference type="NCBI Taxonomy" id="231916"/>
    <lineage>
        <taxon>Eukaryota</taxon>
        <taxon>Fungi</taxon>
        <taxon>Dikarya</taxon>
        <taxon>Basidiomycota</taxon>
        <taxon>Agaricomycotina</taxon>
        <taxon>Agaricomycetes</taxon>
        <taxon>Agaricomycetidae</taxon>
        <taxon>Agaricales</taxon>
        <taxon>Agaricineae</taxon>
        <taxon>Hymenogastraceae</taxon>
        <taxon>Gymnopilus</taxon>
    </lineage>
</organism>
<proteinExistence type="predicted"/>
<name>A0A409VNT4_9AGAR</name>
<feature type="compositionally biased region" description="Polar residues" evidence="1">
    <location>
        <begin position="217"/>
        <end position="241"/>
    </location>
</feature>